<organism evidence="2 3">
    <name type="scientific">Lutimonas vermicola</name>
    <dbReference type="NCBI Taxonomy" id="414288"/>
    <lineage>
        <taxon>Bacteria</taxon>
        <taxon>Pseudomonadati</taxon>
        <taxon>Bacteroidota</taxon>
        <taxon>Flavobacteriia</taxon>
        <taxon>Flavobacteriales</taxon>
        <taxon>Flavobacteriaceae</taxon>
        <taxon>Lutimonas</taxon>
    </lineage>
</organism>
<evidence type="ECO:0000256" key="1">
    <source>
        <dbReference type="ARBA" id="ARBA00009589"/>
    </source>
</evidence>
<comment type="similarity">
    <text evidence="1">Belongs to the 5'(3')-deoxyribonucleotidase family.</text>
</comment>
<dbReference type="RefSeq" id="WP_342158399.1">
    <property type="nucleotide sequence ID" value="NZ_JBCDNA010000001.1"/>
</dbReference>
<evidence type="ECO:0000313" key="2">
    <source>
        <dbReference type="EMBL" id="MEL4454765.1"/>
    </source>
</evidence>
<dbReference type="InterPro" id="IPR023214">
    <property type="entry name" value="HAD_sf"/>
</dbReference>
<dbReference type="Gene3D" id="3.40.50.1000">
    <property type="entry name" value="HAD superfamily/HAD-like"/>
    <property type="match status" value="1"/>
</dbReference>
<sequence>MIIFVDMDDVIADTYGKHIEMYNEEFKKSLSLAHFESGEVWQNVPEMHQDSIRKHARTDGFFRSLEPIKDSISVLKDLSLKHEVYIATAATQFPNSLREKSDWLDEYFPFIGWEYRIMCGHKFILKGDLLIDDRTLNLDKFDGDTLLFNSPHNVHENGYERISSWHEIAKKLL</sequence>
<proteinExistence type="inferred from homology"/>
<dbReference type="Pfam" id="PF06941">
    <property type="entry name" value="NT5C"/>
    <property type="match status" value="1"/>
</dbReference>
<protein>
    <submittedName>
        <fullName evidence="2">5'(3')-deoxyribonucleotidase</fullName>
    </submittedName>
</protein>
<dbReference type="InterPro" id="IPR036412">
    <property type="entry name" value="HAD-like_sf"/>
</dbReference>
<name>A0ABU9L188_9FLAO</name>
<dbReference type="Gene3D" id="1.10.40.40">
    <property type="entry name" value="Deoxyribonucleotidase, domain 2"/>
    <property type="match status" value="1"/>
</dbReference>
<evidence type="ECO:0000313" key="3">
    <source>
        <dbReference type="Proteomes" id="UP001474120"/>
    </source>
</evidence>
<dbReference type="SFLD" id="SFLDG01146">
    <property type="entry name" value="C1.2.2"/>
    <property type="match status" value="1"/>
</dbReference>
<dbReference type="PANTHER" id="PTHR16504">
    <property type="entry name" value="5'(3')-DEOXYRIBONUCLEOTIDASE"/>
    <property type="match status" value="1"/>
</dbReference>
<keyword evidence="3" id="KW-1185">Reference proteome</keyword>
<dbReference type="Proteomes" id="UP001474120">
    <property type="component" value="Unassembled WGS sequence"/>
</dbReference>
<reference evidence="2 3" key="1">
    <citation type="submission" date="2024-04" db="EMBL/GenBank/DDBJ databases">
        <title>whole genome sequencing of Lutimonas vermicola strain IMCC1616.</title>
        <authorList>
            <person name="Bae S.S."/>
        </authorList>
    </citation>
    <scope>NUCLEOTIDE SEQUENCE [LARGE SCALE GENOMIC DNA]</scope>
    <source>
        <strain evidence="2 3">IMCC1616</strain>
    </source>
</reference>
<dbReference type="PANTHER" id="PTHR16504:SF4">
    <property type="entry name" value="5'(3')-DEOXYRIBONUCLEOTIDASE"/>
    <property type="match status" value="1"/>
</dbReference>
<dbReference type="EMBL" id="JBCDNA010000001">
    <property type="protein sequence ID" value="MEL4454765.1"/>
    <property type="molecule type" value="Genomic_DNA"/>
</dbReference>
<dbReference type="SFLD" id="SFLDG01126">
    <property type="entry name" value="C1.2:_Nucleotidase_Like"/>
    <property type="match status" value="1"/>
</dbReference>
<dbReference type="InterPro" id="IPR010708">
    <property type="entry name" value="5'(3')-deoxyribonucleotidase"/>
</dbReference>
<dbReference type="SUPFAM" id="SSF56784">
    <property type="entry name" value="HAD-like"/>
    <property type="match status" value="1"/>
</dbReference>
<gene>
    <name evidence="2" type="ORF">AABB81_02575</name>
</gene>
<comment type="caution">
    <text evidence="2">The sequence shown here is derived from an EMBL/GenBank/DDBJ whole genome shotgun (WGS) entry which is preliminary data.</text>
</comment>
<accession>A0ABU9L188</accession>
<dbReference type="SFLD" id="SFLDS00003">
    <property type="entry name" value="Haloacid_Dehalogenase"/>
    <property type="match status" value="1"/>
</dbReference>